<keyword evidence="3" id="KW-1133">Transmembrane helix</keyword>
<evidence type="ECO:0000256" key="1">
    <source>
        <dbReference type="ARBA" id="ARBA00004127"/>
    </source>
</evidence>
<dbReference type="SUPFAM" id="SSF103481">
    <property type="entry name" value="Multidrug resistance efflux transporter EmrE"/>
    <property type="match status" value="1"/>
</dbReference>
<sequence length="69" mass="7542">MRAPLRISSDLADWAFLAGTAVVVHGIATLIWNNNIRHIDASKASILSNLEPFIALIMGLLLLYKPSQV</sequence>
<keyword evidence="3" id="KW-0812">Transmembrane</keyword>
<gene>
    <name evidence="5" type="ORF">MUO15_11620</name>
</gene>
<dbReference type="RefSeq" id="WP_245035979.1">
    <property type="nucleotide sequence ID" value="NZ_CP095075.1"/>
</dbReference>
<evidence type="ECO:0000313" key="5">
    <source>
        <dbReference type="EMBL" id="UOR13978.1"/>
    </source>
</evidence>
<evidence type="ECO:0000259" key="4">
    <source>
        <dbReference type="Pfam" id="PF00892"/>
    </source>
</evidence>
<reference evidence="5" key="1">
    <citation type="submission" date="2022-04" db="EMBL/GenBank/DDBJ databases">
        <title>Halobacillus sp. isolated from saltern.</title>
        <authorList>
            <person name="Won M."/>
            <person name="Lee C.-M."/>
            <person name="Woen H.-Y."/>
            <person name="Kwon S.-W."/>
        </authorList>
    </citation>
    <scope>NUCLEOTIDE SEQUENCE</scope>
    <source>
        <strain evidence="5">SSHM10-5</strain>
    </source>
</reference>
<proteinExistence type="inferred from homology"/>
<keyword evidence="3" id="KW-0472">Membrane</keyword>
<dbReference type="Proteomes" id="UP000830326">
    <property type="component" value="Chromosome"/>
</dbReference>
<evidence type="ECO:0000313" key="6">
    <source>
        <dbReference type="Proteomes" id="UP000830326"/>
    </source>
</evidence>
<protein>
    <submittedName>
        <fullName evidence="5">DMT family transporter</fullName>
    </submittedName>
</protein>
<keyword evidence="6" id="KW-1185">Reference proteome</keyword>
<comment type="similarity">
    <text evidence="2">Belongs to the EamA transporter family.</text>
</comment>
<dbReference type="EMBL" id="CP095075">
    <property type="protein sequence ID" value="UOR13978.1"/>
    <property type="molecule type" value="Genomic_DNA"/>
</dbReference>
<dbReference type="InterPro" id="IPR037185">
    <property type="entry name" value="EmrE-like"/>
</dbReference>
<dbReference type="Pfam" id="PF00892">
    <property type="entry name" value="EamA"/>
    <property type="match status" value="1"/>
</dbReference>
<organism evidence="5 6">
    <name type="scientific">Halobacillus amylolyticus</name>
    <dbReference type="NCBI Taxonomy" id="2932259"/>
    <lineage>
        <taxon>Bacteria</taxon>
        <taxon>Bacillati</taxon>
        <taxon>Bacillota</taxon>
        <taxon>Bacilli</taxon>
        <taxon>Bacillales</taxon>
        <taxon>Bacillaceae</taxon>
        <taxon>Halobacillus</taxon>
    </lineage>
</organism>
<feature type="domain" description="EamA" evidence="4">
    <location>
        <begin position="10"/>
        <end position="63"/>
    </location>
</feature>
<accession>A0ABY4HHU2</accession>
<evidence type="ECO:0000256" key="2">
    <source>
        <dbReference type="ARBA" id="ARBA00007362"/>
    </source>
</evidence>
<feature type="transmembrane region" description="Helical" evidence="3">
    <location>
        <begin position="44"/>
        <end position="64"/>
    </location>
</feature>
<name>A0ABY4HHU2_9BACI</name>
<feature type="transmembrane region" description="Helical" evidence="3">
    <location>
        <begin position="12"/>
        <end position="32"/>
    </location>
</feature>
<dbReference type="InterPro" id="IPR000620">
    <property type="entry name" value="EamA_dom"/>
</dbReference>
<evidence type="ECO:0000256" key="3">
    <source>
        <dbReference type="SAM" id="Phobius"/>
    </source>
</evidence>
<comment type="subcellular location">
    <subcellularLocation>
        <location evidence="1">Endomembrane system</location>
        <topology evidence="1">Multi-pass membrane protein</topology>
    </subcellularLocation>
</comment>